<accession>A0ABN8YGD4</accession>
<dbReference type="EMBL" id="OX459938">
    <property type="protein sequence ID" value="CAI9160100.1"/>
    <property type="molecule type" value="Genomic_DNA"/>
</dbReference>
<protein>
    <submittedName>
        <fullName evidence="1">Uncharacterized protein</fullName>
    </submittedName>
</protein>
<name>A0ABN8YGD4_RANTA</name>
<sequence length="171" mass="18555">MTLRFPPHMLSVETPEGNYAVLDELLLWTVLSVAARVFSSGPAPGLLSVAEPGLLAAAFLGAEHRLSSTRALVVVARGLTSPIMCEVSRDQGSNLCPLHWPADSYPLCHQGSPPLPFSIFVLFFELPRGISSASCPLTPQGFLVGHFPLSFHLLTVREMHPQFLELCSVSY</sequence>
<reference evidence="1" key="1">
    <citation type="submission" date="2023-04" db="EMBL/GenBank/DDBJ databases">
        <authorList>
            <consortium name="ELIXIR-Norway"/>
        </authorList>
    </citation>
    <scope>NUCLEOTIDE SEQUENCE [LARGE SCALE GENOMIC DNA]</scope>
</reference>
<dbReference type="Proteomes" id="UP001176941">
    <property type="component" value="Chromosome 2"/>
</dbReference>
<keyword evidence="2" id="KW-1185">Reference proteome</keyword>
<evidence type="ECO:0000313" key="1">
    <source>
        <dbReference type="EMBL" id="CAI9160100.1"/>
    </source>
</evidence>
<organism evidence="1 2">
    <name type="scientific">Rangifer tarandus platyrhynchus</name>
    <name type="common">Svalbard reindeer</name>
    <dbReference type="NCBI Taxonomy" id="3082113"/>
    <lineage>
        <taxon>Eukaryota</taxon>
        <taxon>Metazoa</taxon>
        <taxon>Chordata</taxon>
        <taxon>Craniata</taxon>
        <taxon>Vertebrata</taxon>
        <taxon>Euteleostomi</taxon>
        <taxon>Mammalia</taxon>
        <taxon>Eutheria</taxon>
        <taxon>Laurasiatheria</taxon>
        <taxon>Artiodactyla</taxon>
        <taxon>Ruminantia</taxon>
        <taxon>Pecora</taxon>
        <taxon>Cervidae</taxon>
        <taxon>Odocoileinae</taxon>
        <taxon>Rangifer</taxon>
    </lineage>
</organism>
<gene>
    <name evidence="1" type="ORF">MRATA1EN1_LOCUS9062</name>
</gene>
<proteinExistence type="predicted"/>
<evidence type="ECO:0000313" key="2">
    <source>
        <dbReference type="Proteomes" id="UP001176941"/>
    </source>
</evidence>